<keyword evidence="3" id="KW-1185">Reference proteome</keyword>
<dbReference type="AlphaFoldDB" id="A0A3P3VRL1"/>
<sequence length="116" mass="13008">MAYRRSPIANSCLVLLLAGCTTLKSPPLYKSMTPEDVTLANQALDSALETQPSGQGSTWLNPQNNHSGSVTPTRTFRRQDGTYCRDYLETLAINGRYQQWRDTACRAADTRWIPVR</sequence>
<feature type="compositionally biased region" description="Polar residues" evidence="1">
    <location>
        <begin position="47"/>
        <end position="74"/>
    </location>
</feature>
<dbReference type="PROSITE" id="PS51257">
    <property type="entry name" value="PROKAR_LIPOPROTEIN"/>
    <property type="match status" value="1"/>
</dbReference>
<dbReference type="Proteomes" id="UP000280792">
    <property type="component" value="Unassembled WGS sequence"/>
</dbReference>
<name>A0A3P3VRL1_9GAMM</name>
<organism evidence="2 3">
    <name type="scientific">Aestuariirhabdus litorea</name>
    <dbReference type="NCBI Taxonomy" id="2528527"/>
    <lineage>
        <taxon>Bacteria</taxon>
        <taxon>Pseudomonadati</taxon>
        <taxon>Pseudomonadota</taxon>
        <taxon>Gammaproteobacteria</taxon>
        <taxon>Oceanospirillales</taxon>
        <taxon>Aestuariirhabdaceae</taxon>
        <taxon>Aestuariirhabdus</taxon>
    </lineage>
</organism>
<evidence type="ECO:0000313" key="3">
    <source>
        <dbReference type="Proteomes" id="UP000280792"/>
    </source>
</evidence>
<gene>
    <name evidence="2" type="ORF">D0544_03010</name>
</gene>
<reference evidence="2 3" key="1">
    <citation type="submission" date="2018-08" db="EMBL/GenBank/DDBJ databases">
        <authorList>
            <person name="Khan S.A."/>
        </authorList>
    </citation>
    <scope>NUCLEOTIDE SEQUENCE [LARGE SCALE GENOMIC DNA]</scope>
    <source>
        <strain evidence="2 3">GTF-13</strain>
    </source>
</reference>
<feature type="region of interest" description="Disordered" evidence="1">
    <location>
        <begin position="47"/>
        <end position="75"/>
    </location>
</feature>
<proteinExistence type="predicted"/>
<protein>
    <submittedName>
        <fullName evidence="2">Uncharacterized protein</fullName>
    </submittedName>
</protein>
<evidence type="ECO:0000256" key="1">
    <source>
        <dbReference type="SAM" id="MobiDB-lite"/>
    </source>
</evidence>
<accession>A0A3P3VRL1</accession>
<reference evidence="2 3" key="2">
    <citation type="submission" date="2018-12" db="EMBL/GenBank/DDBJ databases">
        <title>Simiduia agarivorans gen. nov., sp. nov., a marine, agarolytic bacterium isolated from shallow coastal water from Keelung, Taiwan.</title>
        <authorList>
            <person name="Shieh W.Y."/>
        </authorList>
    </citation>
    <scope>NUCLEOTIDE SEQUENCE [LARGE SCALE GENOMIC DNA]</scope>
    <source>
        <strain evidence="2 3">GTF-13</strain>
    </source>
</reference>
<comment type="caution">
    <text evidence="2">The sequence shown here is derived from an EMBL/GenBank/DDBJ whole genome shotgun (WGS) entry which is preliminary data.</text>
</comment>
<evidence type="ECO:0000313" key="2">
    <source>
        <dbReference type="EMBL" id="RRJ85422.1"/>
    </source>
</evidence>
<dbReference type="EMBL" id="QWEZ01000001">
    <property type="protein sequence ID" value="RRJ85422.1"/>
    <property type="molecule type" value="Genomic_DNA"/>
</dbReference>